<dbReference type="EMBL" id="AMCI01004946">
    <property type="protein sequence ID" value="EJW97092.1"/>
    <property type="molecule type" value="Genomic_DNA"/>
</dbReference>
<proteinExistence type="predicted"/>
<comment type="caution">
    <text evidence="1">The sequence shown here is derived from an EMBL/GenBank/DDBJ whole genome shotgun (WGS) entry which is preliminary data.</text>
</comment>
<accession>J9G5M7</accession>
<protein>
    <submittedName>
        <fullName evidence="1">Uncharacterized protein</fullName>
    </submittedName>
</protein>
<evidence type="ECO:0000313" key="1">
    <source>
        <dbReference type="EMBL" id="EJW97092.1"/>
    </source>
</evidence>
<organism evidence="1">
    <name type="scientific">gut metagenome</name>
    <dbReference type="NCBI Taxonomy" id="749906"/>
    <lineage>
        <taxon>unclassified sequences</taxon>
        <taxon>metagenomes</taxon>
        <taxon>organismal metagenomes</taxon>
    </lineage>
</organism>
<gene>
    <name evidence="1" type="ORF">EVA_14800</name>
</gene>
<dbReference type="AlphaFoldDB" id="J9G5M7"/>
<feature type="non-terminal residue" evidence="1">
    <location>
        <position position="1"/>
    </location>
</feature>
<reference evidence="1" key="1">
    <citation type="journal article" date="2012" name="PLoS ONE">
        <title>Gene sets for utilization of primary and secondary nutrition supplies in the distal gut of endangered iberian lynx.</title>
        <authorList>
            <person name="Alcaide M."/>
            <person name="Messina E."/>
            <person name="Richter M."/>
            <person name="Bargiela R."/>
            <person name="Peplies J."/>
            <person name="Huws S.A."/>
            <person name="Newbold C.J."/>
            <person name="Golyshin P.N."/>
            <person name="Simon M.A."/>
            <person name="Lopez G."/>
            <person name="Yakimov M.M."/>
            <person name="Ferrer M."/>
        </authorList>
    </citation>
    <scope>NUCLEOTIDE SEQUENCE</scope>
</reference>
<name>J9G5M7_9ZZZZ</name>
<sequence>YTGISKEISGMDNTANISFS</sequence>